<keyword evidence="3" id="KW-1185">Reference proteome</keyword>
<keyword evidence="1" id="KW-1133">Transmembrane helix</keyword>
<proteinExistence type="predicted"/>
<comment type="caution">
    <text evidence="2">The sequence shown here is derived from an EMBL/GenBank/DDBJ whole genome shotgun (WGS) entry which is preliminary data.</text>
</comment>
<keyword evidence="1" id="KW-0812">Transmembrane</keyword>
<reference evidence="2 3" key="1">
    <citation type="submission" date="2023-08" db="EMBL/GenBank/DDBJ databases">
        <authorList>
            <person name="Girao M."/>
            <person name="Carvalho M.F."/>
        </authorList>
    </citation>
    <scope>NUCLEOTIDE SEQUENCE [LARGE SCALE GENOMIC DNA]</scope>
    <source>
        <strain evidence="2 3">CC-R104</strain>
    </source>
</reference>
<name>A0ABU7JZX5_9NOCA</name>
<sequence length="127" mass="12943">MFRPVSLRTSSRRSRSPGRAAVPLWSLALTFVVLGPLLTSRGSYLLLRDAVSTPRSFLTDSALGLSDAAARAVPQDALLAAVTSVVDGGVAVTAILSVSVWAAGYGAARLVAVLLPTAGTPAQLVAA</sequence>
<keyword evidence="1" id="KW-0472">Membrane</keyword>
<evidence type="ECO:0000313" key="3">
    <source>
        <dbReference type="Proteomes" id="UP001331936"/>
    </source>
</evidence>
<dbReference type="Proteomes" id="UP001331936">
    <property type="component" value="Unassembled WGS sequence"/>
</dbReference>
<dbReference type="EMBL" id="JAUZMZ010000375">
    <property type="protein sequence ID" value="MEE2035551.1"/>
    <property type="molecule type" value="Genomic_DNA"/>
</dbReference>
<organism evidence="2 3">
    <name type="scientific">Rhodococcus chondri</name>
    <dbReference type="NCBI Taxonomy" id="3065941"/>
    <lineage>
        <taxon>Bacteria</taxon>
        <taxon>Bacillati</taxon>
        <taxon>Actinomycetota</taxon>
        <taxon>Actinomycetes</taxon>
        <taxon>Mycobacteriales</taxon>
        <taxon>Nocardiaceae</taxon>
        <taxon>Rhodococcus</taxon>
    </lineage>
</organism>
<protein>
    <recommendedName>
        <fullName evidence="4">ABC transporter permease</fullName>
    </recommendedName>
</protein>
<feature type="non-terminal residue" evidence="2">
    <location>
        <position position="127"/>
    </location>
</feature>
<evidence type="ECO:0000313" key="2">
    <source>
        <dbReference type="EMBL" id="MEE2035551.1"/>
    </source>
</evidence>
<feature type="transmembrane region" description="Helical" evidence="1">
    <location>
        <begin position="20"/>
        <end position="38"/>
    </location>
</feature>
<evidence type="ECO:0000256" key="1">
    <source>
        <dbReference type="SAM" id="Phobius"/>
    </source>
</evidence>
<gene>
    <name evidence="2" type="ORF">Q8814_26205</name>
</gene>
<evidence type="ECO:0008006" key="4">
    <source>
        <dbReference type="Google" id="ProtNLM"/>
    </source>
</evidence>
<accession>A0ABU7JZX5</accession>